<dbReference type="Gene3D" id="3.50.70.20">
    <property type="entry name" value="Cytochrome P460"/>
    <property type="match status" value="1"/>
</dbReference>
<keyword evidence="4" id="KW-1185">Reference proteome</keyword>
<sequence>MKKTLLLILILLSLQSCNNADAYMVFSEVPDLTMPDNGLRFKEIENYKNYKIVATHFVTDNSELRYILANKKAFIALSKEQPFPEGSILVNIAWSVKNMSTFKEALEADEIQQIDYSIKDSKQFSQNPGNWGYASFEKRNGNYQSSTGGTARCIACHNNAKETDFKFTTYQKMQ</sequence>
<dbReference type="InterPro" id="IPR038142">
    <property type="entry name" value="Cytochrome_P460_sp"/>
</dbReference>
<evidence type="ECO:0000256" key="1">
    <source>
        <dbReference type="SAM" id="SignalP"/>
    </source>
</evidence>
<dbReference type="Pfam" id="PF16694">
    <property type="entry name" value="Cytochrome_P460"/>
    <property type="match status" value="1"/>
</dbReference>
<dbReference type="Proteomes" id="UP001474120">
    <property type="component" value="Unassembled WGS sequence"/>
</dbReference>
<dbReference type="RefSeq" id="WP_342160965.1">
    <property type="nucleotide sequence ID" value="NZ_JBCDNA010000003.1"/>
</dbReference>
<gene>
    <name evidence="3" type="ORF">AABB81_12900</name>
</gene>
<reference evidence="3 4" key="1">
    <citation type="submission" date="2024-04" db="EMBL/GenBank/DDBJ databases">
        <title>whole genome sequencing of Lutimonas vermicola strain IMCC1616.</title>
        <authorList>
            <person name="Bae S.S."/>
        </authorList>
    </citation>
    <scope>NUCLEOTIDE SEQUENCE [LARGE SCALE GENOMIC DNA]</scope>
    <source>
        <strain evidence="3 4">IMCC1616</strain>
    </source>
</reference>
<dbReference type="EMBL" id="JBCDNA010000003">
    <property type="protein sequence ID" value="MEL4456800.1"/>
    <property type="molecule type" value="Genomic_DNA"/>
</dbReference>
<dbReference type="InterPro" id="IPR032033">
    <property type="entry name" value="Cytochrome_P460"/>
</dbReference>
<proteinExistence type="predicted"/>
<dbReference type="PROSITE" id="PS51257">
    <property type="entry name" value="PROKAR_LIPOPROTEIN"/>
    <property type="match status" value="1"/>
</dbReference>
<evidence type="ECO:0000259" key="2">
    <source>
        <dbReference type="Pfam" id="PF16694"/>
    </source>
</evidence>
<evidence type="ECO:0000313" key="3">
    <source>
        <dbReference type="EMBL" id="MEL4456800.1"/>
    </source>
</evidence>
<feature type="signal peptide" evidence="1">
    <location>
        <begin position="1"/>
        <end position="22"/>
    </location>
</feature>
<evidence type="ECO:0000313" key="4">
    <source>
        <dbReference type="Proteomes" id="UP001474120"/>
    </source>
</evidence>
<feature type="domain" description="Cytochrome P460" evidence="2">
    <location>
        <begin position="45"/>
        <end position="168"/>
    </location>
</feature>
<protein>
    <submittedName>
        <fullName evidence="3">Cytochrome P460 family protein</fullName>
    </submittedName>
</protein>
<comment type="caution">
    <text evidence="3">The sequence shown here is derived from an EMBL/GenBank/DDBJ whole genome shotgun (WGS) entry which is preliminary data.</text>
</comment>
<feature type="chain" id="PRO_5045688208" evidence="1">
    <location>
        <begin position="23"/>
        <end position="174"/>
    </location>
</feature>
<keyword evidence="1" id="KW-0732">Signal</keyword>
<name>A0ABU9L2Y0_9FLAO</name>
<accession>A0ABU9L2Y0</accession>
<organism evidence="3 4">
    <name type="scientific">Lutimonas vermicola</name>
    <dbReference type="NCBI Taxonomy" id="414288"/>
    <lineage>
        <taxon>Bacteria</taxon>
        <taxon>Pseudomonadati</taxon>
        <taxon>Bacteroidota</taxon>
        <taxon>Flavobacteriia</taxon>
        <taxon>Flavobacteriales</taxon>
        <taxon>Flavobacteriaceae</taxon>
        <taxon>Lutimonas</taxon>
    </lineage>
</organism>